<evidence type="ECO:0000256" key="10">
    <source>
        <dbReference type="ARBA" id="ARBA00022842"/>
    </source>
</evidence>
<dbReference type="Gene3D" id="3.30.1490.20">
    <property type="entry name" value="ATP-grasp fold, A domain"/>
    <property type="match status" value="1"/>
</dbReference>
<dbReference type="InterPro" id="IPR002192">
    <property type="entry name" value="PPDK_AMP/ATP-bd"/>
</dbReference>
<evidence type="ECO:0000256" key="11">
    <source>
        <dbReference type="PIRNR" id="PIRNR000853"/>
    </source>
</evidence>
<evidence type="ECO:0000256" key="5">
    <source>
        <dbReference type="ARBA" id="ARBA00022679"/>
    </source>
</evidence>
<evidence type="ECO:0000256" key="8">
    <source>
        <dbReference type="ARBA" id="ARBA00022777"/>
    </source>
</evidence>
<dbReference type="InterPro" id="IPR040442">
    <property type="entry name" value="Pyrv_kinase-like_dom_sf"/>
</dbReference>
<dbReference type="SUPFAM" id="SSF51621">
    <property type="entry name" value="Phosphoenolpyruvate/pyruvate domain"/>
    <property type="match status" value="1"/>
</dbReference>
<comment type="cofactor">
    <cofactor evidence="1 11">
        <name>Mg(2+)</name>
        <dbReference type="ChEBI" id="CHEBI:18420"/>
    </cofactor>
</comment>
<dbReference type="PANTHER" id="PTHR22931:SF9">
    <property type="entry name" value="PYRUVATE, PHOSPHATE DIKINASE 1, CHLOROPLASTIC"/>
    <property type="match status" value="1"/>
</dbReference>
<dbReference type="RefSeq" id="WP_379863884.1">
    <property type="nucleotide sequence ID" value="NZ_JBHTBW010000015.1"/>
</dbReference>
<accession>A0ABW2RHV4</accession>
<dbReference type="InterPro" id="IPR010121">
    <property type="entry name" value="Pyruvate_phosphate_dikinase"/>
</dbReference>
<keyword evidence="16" id="KW-1185">Reference proteome</keyword>
<name>A0ABW2RHV4_9BACL</name>
<dbReference type="PANTHER" id="PTHR22931">
    <property type="entry name" value="PHOSPHOENOLPYRUVATE DIKINASE-RELATED"/>
    <property type="match status" value="1"/>
</dbReference>
<reference evidence="16" key="1">
    <citation type="journal article" date="2019" name="Int. J. Syst. Evol. Microbiol.">
        <title>The Global Catalogue of Microorganisms (GCM) 10K type strain sequencing project: providing services to taxonomists for standard genome sequencing and annotation.</title>
        <authorList>
            <consortium name="The Broad Institute Genomics Platform"/>
            <consortium name="The Broad Institute Genome Sequencing Center for Infectious Disease"/>
            <person name="Wu L."/>
            <person name="Ma J."/>
        </authorList>
    </citation>
    <scope>NUCLEOTIDE SEQUENCE [LARGE SCALE GENOMIC DNA]</scope>
    <source>
        <strain evidence="16">CGMCC 1.12942</strain>
    </source>
</reference>
<dbReference type="Gene3D" id="1.10.189.10">
    <property type="entry name" value="Pyruvate Phosphate Dikinase, domain 2"/>
    <property type="match status" value="1"/>
</dbReference>
<feature type="domain" description="Pyruvate phosphate dikinase AMP/ATP-binding" evidence="13">
    <location>
        <begin position="18"/>
        <end position="56"/>
    </location>
</feature>
<dbReference type="Pfam" id="PF00391">
    <property type="entry name" value="PEP-utilizers"/>
    <property type="match status" value="1"/>
</dbReference>
<dbReference type="Gene3D" id="3.30.470.20">
    <property type="entry name" value="ATP-grasp fold, B domain"/>
    <property type="match status" value="1"/>
</dbReference>
<dbReference type="SUPFAM" id="SSF52009">
    <property type="entry name" value="Phosphohistidine domain"/>
    <property type="match status" value="1"/>
</dbReference>
<dbReference type="InterPro" id="IPR000121">
    <property type="entry name" value="PEP_util_C"/>
</dbReference>
<dbReference type="SUPFAM" id="SSF56059">
    <property type="entry name" value="Glutathione synthetase ATP-binding domain-like"/>
    <property type="match status" value="1"/>
</dbReference>
<evidence type="ECO:0000259" key="13">
    <source>
        <dbReference type="Pfam" id="PF01326"/>
    </source>
</evidence>
<dbReference type="GO" id="GO:0050242">
    <property type="term" value="F:pyruvate, phosphate dikinase activity"/>
    <property type="evidence" value="ECO:0007669"/>
    <property type="project" value="UniProtKB-EC"/>
</dbReference>
<evidence type="ECO:0000313" key="15">
    <source>
        <dbReference type="EMBL" id="MFC7440604.1"/>
    </source>
</evidence>
<dbReference type="PROSITE" id="PS00742">
    <property type="entry name" value="PEP_ENZYMES_2"/>
    <property type="match status" value="1"/>
</dbReference>
<organism evidence="15 16">
    <name type="scientific">Laceyella putida</name>
    <dbReference type="NCBI Taxonomy" id="110101"/>
    <lineage>
        <taxon>Bacteria</taxon>
        <taxon>Bacillati</taxon>
        <taxon>Bacillota</taxon>
        <taxon>Bacilli</taxon>
        <taxon>Bacillales</taxon>
        <taxon>Thermoactinomycetaceae</taxon>
        <taxon>Laceyella</taxon>
    </lineage>
</organism>
<feature type="domain" description="Pyruvate phosphate dikinase AMP/ATP-binding" evidence="13">
    <location>
        <begin position="303"/>
        <end position="356"/>
    </location>
</feature>
<dbReference type="InterPro" id="IPR013815">
    <property type="entry name" value="ATP_grasp_subdomain_1"/>
</dbReference>
<keyword evidence="8" id="KW-0418">Kinase</keyword>
<evidence type="ECO:0000256" key="2">
    <source>
        <dbReference type="ARBA" id="ARBA00007837"/>
    </source>
</evidence>
<dbReference type="InterPro" id="IPR008279">
    <property type="entry name" value="PEP-util_enz_mobile_dom"/>
</dbReference>
<evidence type="ECO:0000256" key="4">
    <source>
        <dbReference type="ARBA" id="ARBA00020138"/>
    </source>
</evidence>
<dbReference type="InterPro" id="IPR023151">
    <property type="entry name" value="PEP_util_CS"/>
</dbReference>
<dbReference type="NCBIfam" id="NF004531">
    <property type="entry name" value="PRK05878.1"/>
    <property type="match status" value="1"/>
</dbReference>
<comment type="similarity">
    <text evidence="2 11">Belongs to the PEP-utilizing enzyme family.</text>
</comment>
<keyword evidence="10" id="KW-0460">Magnesium</keyword>
<keyword evidence="15" id="KW-0670">Pyruvate</keyword>
<keyword evidence="9" id="KW-0067">ATP-binding</keyword>
<keyword evidence="5 15" id="KW-0808">Transferase</keyword>
<evidence type="ECO:0000259" key="12">
    <source>
        <dbReference type="Pfam" id="PF00391"/>
    </source>
</evidence>
<dbReference type="Pfam" id="PF01326">
    <property type="entry name" value="PPDK_N"/>
    <property type="match status" value="3"/>
</dbReference>
<dbReference type="InterPro" id="IPR036637">
    <property type="entry name" value="Phosphohistidine_dom_sf"/>
</dbReference>
<evidence type="ECO:0000256" key="1">
    <source>
        <dbReference type="ARBA" id="ARBA00001946"/>
    </source>
</evidence>
<dbReference type="InterPro" id="IPR018274">
    <property type="entry name" value="PEP_util_AS"/>
</dbReference>
<sequence>MTIKTIYSFGEGKAEWKELLGGKGANLAEMTRVGLPVPPGFTITTEACRAFFAEGERLPEQVTLELRDALMELQTLTGKELGNPNAPLLLSVRSGAVHSMPGMMDTILNLGLNDETVKGLAQLTGNPRFAYDCYRRLIQMFGDVVLGLDHYHFEQIMERHKHAAGLRLDTELSAKHLHAIIEEYQAFILDKTDQPFPQDPFEQLRQAVEAVFQSWNNARARIYRKIHHIPDDLGTAVNVQSMVFGNRGNDSGTGVAFTRNPATGEKELYGEFLLNAQGEDVVAGIRTPRPINDLAHSMPEVYEELTSIAHKLEQHYQDMQDIEFTVEQGRLYILQTRNGKRTAQAAVKIAVDLVKENVIDREEALLRIEPEQIERLLHRQFAELGDRKAWVKGLPASPGAATGRIVFTADDAERWTKAGEAVILVRPETTPDDIHGILAAKGILTSRGGMTSHAAVVARGMGKACICGCEELRIDGSQKRVSAGERVLHEGDRISIDGSTGQIFIGELPMIEPVLSPECEELLTWADEMRRLQVRTNADTPEDAKKARSFGAEGIGLCRTEHMFMDAARLPVMQKMIMAETLAERKEALAELLPMQKEDFAGLFRAMEGLPVTIRLLDPPLHEFVPDLEELLVESTKQQMAGSIDPHKRKEQEQWIKKVRALNEANPMLGHRGCRLALTYPEIAEMQVEAILQAAEECQSQGIPVQVEIMIPLVGHVNELKRMRQIIEGAAMKRTERNGSPVTFRVGTMIEVPRAALTADEIAAEADFFSFGTNDLTQMTFGYSRDDAEGKFLHTYVDEKILPENPFMVLDRNGVGKLVRWASQQGRQTNPQLKLGICGEHGGEKQSIQFCHEVGLDYVSCSPYRVPLARLAAAQAEVKERRKQRISR</sequence>
<dbReference type="EC" id="2.7.9.1" evidence="3 11"/>
<evidence type="ECO:0000256" key="3">
    <source>
        <dbReference type="ARBA" id="ARBA00011994"/>
    </source>
</evidence>
<dbReference type="EMBL" id="JBHTBW010000015">
    <property type="protein sequence ID" value="MFC7440604.1"/>
    <property type="molecule type" value="Genomic_DNA"/>
</dbReference>
<protein>
    <recommendedName>
        <fullName evidence="4 11">Pyruvate, phosphate dikinase</fullName>
        <ecNumber evidence="3 11">2.7.9.1</ecNumber>
    </recommendedName>
</protein>
<dbReference type="Proteomes" id="UP001596500">
    <property type="component" value="Unassembled WGS sequence"/>
</dbReference>
<feature type="domain" description="PEP-utilising enzyme mobile" evidence="12">
    <location>
        <begin position="420"/>
        <end position="501"/>
    </location>
</feature>
<keyword evidence="6" id="KW-0479">Metal-binding</keyword>
<dbReference type="NCBIfam" id="TIGR01828">
    <property type="entry name" value="pyru_phos_dikin"/>
    <property type="match status" value="1"/>
</dbReference>
<evidence type="ECO:0000313" key="16">
    <source>
        <dbReference type="Proteomes" id="UP001596500"/>
    </source>
</evidence>
<comment type="catalytic activity">
    <reaction evidence="11">
        <text>pyruvate + phosphate + ATP = phosphoenolpyruvate + AMP + diphosphate + H(+)</text>
        <dbReference type="Rhea" id="RHEA:10756"/>
        <dbReference type="ChEBI" id="CHEBI:15361"/>
        <dbReference type="ChEBI" id="CHEBI:15378"/>
        <dbReference type="ChEBI" id="CHEBI:30616"/>
        <dbReference type="ChEBI" id="CHEBI:33019"/>
        <dbReference type="ChEBI" id="CHEBI:43474"/>
        <dbReference type="ChEBI" id="CHEBI:58702"/>
        <dbReference type="ChEBI" id="CHEBI:456215"/>
        <dbReference type="EC" id="2.7.9.1"/>
    </reaction>
</comment>
<feature type="domain" description="PEP-utilising enzyme C-terminal" evidence="14">
    <location>
        <begin position="520"/>
        <end position="877"/>
    </location>
</feature>
<dbReference type="InterPro" id="IPR015813">
    <property type="entry name" value="Pyrv/PenolPyrv_kinase-like_dom"/>
</dbReference>
<proteinExistence type="inferred from homology"/>
<gene>
    <name evidence="15" type="primary">ppdK</name>
    <name evidence="15" type="ORF">ACFQNG_05525</name>
</gene>
<evidence type="ECO:0000259" key="14">
    <source>
        <dbReference type="Pfam" id="PF02896"/>
    </source>
</evidence>
<dbReference type="Pfam" id="PF02896">
    <property type="entry name" value="PEP-utilizers_C"/>
    <property type="match status" value="1"/>
</dbReference>
<evidence type="ECO:0000256" key="7">
    <source>
        <dbReference type="ARBA" id="ARBA00022741"/>
    </source>
</evidence>
<comment type="caution">
    <text evidence="15">The sequence shown here is derived from an EMBL/GenBank/DDBJ whole genome shotgun (WGS) entry which is preliminary data.</text>
</comment>
<dbReference type="Gene3D" id="3.20.20.60">
    <property type="entry name" value="Phosphoenolpyruvate-binding domains"/>
    <property type="match status" value="1"/>
</dbReference>
<evidence type="ECO:0000256" key="6">
    <source>
        <dbReference type="ARBA" id="ARBA00022723"/>
    </source>
</evidence>
<evidence type="ECO:0000256" key="9">
    <source>
        <dbReference type="ARBA" id="ARBA00022840"/>
    </source>
</evidence>
<dbReference type="Gene3D" id="3.50.30.10">
    <property type="entry name" value="Phosphohistidine domain"/>
    <property type="match status" value="1"/>
</dbReference>
<keyword evidence="7" id="KW-0547">Nucleotide-binding</keyword>
<feature type="domain" description="Pyruvate phosphate dikinase AMP/ATP-binding" evidence="13">
    <location>
        <begin position="57"/>
        <end position="288"/>
    </location>
</feature>
<dbReference type="PROSITE" id="PS00370">
    <property type="entry name" value="PEP_ENZYMES_PHOS_SITE"/>
    <property type="match status" value="1"/>
</dbReference>
<dbReference type="Gene3D" id="1.20.80.30">
    <property type="match status" value="1"/>
</dbReference>
<dbReference type="PIRSF" id="PIRSF000853">
    <property type="entry name" value="PPDK"/>
    <property type="match status" value="1"/>
</dbReference>